<reference evidence="2" key="1">
    <citation type="submission" date="2023-06" db="EMBL/GenBank/DDBJ databases">
        <title>Genome sequence of Nocardioides sp. SOB44.</title>
        <authorList>
            <person name="Zhang G."/>
        </authorList>
    </citation>
    <scope>NUCLEOTIDE SEQUENCE</scope>
    <source>
        <strain evidence="2">SOB44</strain>
    </source>
</reference>
<dbReference type="EMBL" id="JAULSC010000001">
    <property type="protein sequence ID" value="MDO3394526.1"/>
    <property type="molecule type" value="Genomic_DNA"/>
</dbReference>
<sequence length="123" mass="12375">MALPALLAGCGGSDVVTAGDVTVLVGERSQEGMEALLSGRVAVLDGCLGLESEEAAASYVVIWPHGTEVVGEDPVTISVPDDGEYSVGDRLQVGGGETAPSGRPGEVDVEAECPGAAVWLAHD</sequence>
<keyword evidence="3" id="KW-1185">Reference proteome</keyword>
<evidence type="ECO:0000313" key="3">
    <source>
        <dbReference type="Proteomes" id="UP001168363"/>
    </source>
</evidence>
<evidence type="ECO:0000256" key="1">
    <source>
        <dbReference type="SAM" id="MobiDB-lite"/>
    </source>
</evidence>
<dbReference type="RefSeq" id="WP_302705538.1">
    <property type="nucleotide sequence ID" value="NZ_JAULSC010000001.1"/>
</dbReference>
<dbReference type="Proteomes" id="UP001168363">
    <property type="component" value="Unassembled WGS sequence"/>
</dbReference>
<name>A0ABT8TL34_9ACTN</name>
<feature type="region of interest" description="Disordered" evidence="1">
    <location>
        <begin position="74"/>
        <end position="108"/>
    </location>
</feature>
<comment type="caution">
    <text evidence="2">The sequence shown here is derived from an EMBL/GenBank/DDBJ whole genome shotgun (WGS) entry which is preliminary data.</text>
</comment>
<evidence type="ECO:0000313" key="2">
    <source>
        <dbReference type="EMBL" id="MDO3394526.1"/>
    </source>
</evidence>
<gene>
    <name evidence="2" type="ORF">QWJ41_02205</name>
</gene>
<protein>
    <recommendedName>
        <fullName evidence="4">DUF3221 domain-containing protein</fullName>
    </recommendedName>
</protein>
<organism evidence="2 3">
    <name type="scientific">Nocardioides cremeus</name>
    <dbReference type="NCBI Taxonomy" id="3058044"/>
    <lineage>
        <taxon>Bacteria</taxon>
        <taxon>Bacillati</taxon>
        <taxon>Actinomycetota</taxon>
        <taxon>Actinomycetes</taxon>
        <taxon>Propionibacteriales</taxon>
        <taxon>Nocardioidaceae</taxon>
        <taxon>Nocardioides</taxon>
    </lineage>
</organism>
<accession>A0ABT8TL34</accession>
<proteinExistence type="predicted"/>
<evidence type="ECO:0008006" key="4">
    <source>
        <dbReference type="Google" id="ProtNLM"/>
    </source>
</evidence>